<dbReference type="AlphaFoldDB" id="A0AAW3IY32"/>
<organism evidence="1 2">
    <name type="scientific">Vibrio parahaemolyticus</name>
    <dbReference type="NCBI Taxonomy" id="670"/>
    <lineage>
        <taxon>Bacteria</taxon>
        <taxon>Pseudomonadati</taxon>
        <taxon>Pseudomonadota</taxon>
        <taxon>Gammaproteobacteria</taxon>
        <taxon>Vibrionales</taxon>
        <taxon>Vibrionaceae</taxon>
        <taxon>Vibrio</taxon>
    </lineage>
</organism>
<gene>
    <name evidence="1" type="ORF">ACX05_07095</name>
</gene>
<dbReference type="InterPro" id="IPR010260">
    <property type="entry name" value="AlpA"/>
</dbReference>
<dbReference type="Proteomes" id="UP000037697">
    <property type="component" value="Unassembled WGS sequence"/>
</dbReference>
<comment type="caution">
    <text evidence="1">The sequence shown here is derived from an EMBL/GenBank/DDBJ whole genome shotgun (WGS) entry which is preliminary data.</text>
</comment>
<sequence length="105" mass="11736">MIMNRLIKIERKKQILARVPFSKATLHRYINLGKFPPSIPLGARSVGFLTHEVDAFIAALATGQNLEVLVEELIKERKHLVSDLLLQNKSIQSSGSSLASKEDKQ</sequence>
<evidence type="ECO:0008006" key="3">
    <source>
        <dbReference type="Google" id="ProtNLM"/>
    </source>
</evidence>
<name>A0AAW3IY32_VIBPH</name>
<evidence type="ECO:0000313" key="2">
    <source>
        <dbReference type="Proteomes" id="UP000037697"/>
    </source>
</evidence>
<proteinExistence type="predicted"/>
<dbReference type="Gene3D" id="1.10.238.160">
    <property type="match status" value="1"/>
</dbReference>
<dbReference type="Pfam" id="PF05930">
    <property type="entry name" value="Phage_AlpA"/>
    <property type="match status" value="1"/>
</dbReference>
<reference evidence="1 2" key="1">
    <citation type="submission" date="2015-07" db="EMBL/GenBank/DDBJ databases">
        <title>Foodborne Vibrio parahaemolyticus Isolates.</title>
        <authorList>
            <person name="Ronholm J."/>
            <person name="Petronella N."/>
            <person name="Kenwell R."/>
            <person name="Banerjee S."/>
        </authorList>
    </citation>
    <scope>NUCLEOTIDE SEQUENCE [LARGE SCALE GENOMIC DNA]</scope>
    <source>
        <strain evidence="1 2">HS-06-05</strain>
    </source>
</reference>
<accession>A0AAW3IY32</accession>
<dbReference type="EMBL" id="LIRS01000053">
    <property type="protein sequence ID" value="KOY36924.1"/>
    <property type="molecule type" value="Genomic_DNA"/>
</dbReference>
<protein>
    <recommendedName>
        <fullName evidence="3">AlpA family phage regulatory protein</fullName>
    </recommendedName>
</protein>
<evidence type="ECO:0000313" key="1">
    <source>
        <dbReference type="EMBL" id="KOY36924.1"/>
    </source>
</evidence>